<accession>A0A646QDU2</accession>
<keyword evidence="1" id="KW-0433">Leucine-rich repeat</keyword>
<evidence type="ECO:0000256" key="2">
    <source>
        <dbReference type="ARBA" id="ARBA00022729"/>
    </source>
</evidence>
<evidence type="ECO:0000256" key="1">
    <source>
        <dbReference type="ARBA" id="ARBA00022614"/>
    </source>
</evidence>
<dbReference type="GO" id="GO:0005886">
    <property type="term" value="C:plasma membrane"/>
    <property type="evidence" value="ECO:0007669"/>
    <property type="project" value="TreeGrafter"/>
</dbReference>
<protein>
    <submittedName>
        <fullName evidence="5">Protein slit</fullName>
    </submittedName>
</protein>
<dbReference type="Pfam" id="PF13855">
    <property type="entry name" value="LRR_8"/>
    <property type="match status" value="2"/>
</dbReference>
<feature type="signal peptide" evidence="4">
    <location>
        <begin position="1"/>
        <end position="22"/>
    </location>
</feature>
<dbReference type="SUPFAM" id="SSF52058">
    <property type="entry name" value="L domain-like"/>
    <property type="match status" value="1"/>
</dbReference>
<name>A0A646QDU2_9MYRI</name>
<dbReference type="InterPro" id="IPR050541">
    <property type="entry name" value="LRR_TM_domain-containing"/>
</dbReference>
<keyword evidence="3" id="KW-0677">Repeat</keyword>
<dbReference type="PANTHER" id="PTHR24369">
    <property type="entry name" value="ANTIGEN BSP, PUTATIVE-RELATED"/>
    <property type="match status" value="1"/>
</dbReference>
<evidence type="ECO:0000256" key="3">
    <source>
        <dbReference type="ARBA" id="ARBA00022737"/>
    </source>
</evidence>
<reference evidence="5" key="1">
    <citation type="submission" date="2018-11" db="EMBL/GenBank/DDBJ databases">
        <title>Venom-gland transcriptomics and venom proteomics of the Florida green centipede (Hemiscolopendra marginata) reveal sex-based variation in a centipede venom.</title>
        <authorList>
            <person name="Nystrom G.S."/>
            <person name="Ward M.J."/>
            <person name="Ellsworth S.A."/>
            <person name="Rokyta D.R."/>
        </authorList>
    </citation>
    <scope>NUCLEOTIDE SEQUENCE</scope>
    <source>
        <tissue evidence="5">Venom gland</tissue>
    </source>
</reference>
<evidence type="ECO:0000313" key="5">
    <source>
        <dbReference type="EMBL" id="MUP40803.1"/>
    </source>
</evidence>
<feature type="chain" id="PRO_5025069445" evidence="4">
    <location>
        <begin position="23"/>
        <end position="322"/>
    </location>
</feature>
<dbReference type="PANTHER" id="PTHR24369:SF210">
    <property type="entry name" value="CHAOPTIN-RELATED"/>
    <property type="match status" value="1"/>
</dbReference>
<dbReference type="InterPro" id="IPR001611">
    <property type="entry name" value="Leu-rich_rpt"/>
</dbReference>
<dbReference type="InterPro" id="IPR003591">
    <property type="entry name" value="Leu-rich_rpt_typical-subtyp"/>
</dbReference>
<sequence length="322" mass="35400">MENFYFSGSIFLSLLLVTVLNAESDVKCVSGLDFAPCKCLPSSKDLSCTGLKDGQQLKEAFAKKPKSQLDALYITNVKGLTSLPDNVLQGVSFKSFFISDTGLQTIEDGAFKGSEETTELLLLNQNKFKQFNFKSIQPLKKLSTFELSNDPLTSLPSEAFQKNSFLQFINLINNSIASLEKGTFADLSNIKTINLFGNKLKAIGEGVLTTPKVKNLISINLASNQISSIDKTALTADKVDVLDLENNQLTTFSKEVFEPILNGMVQRKSGGLIHTKGNPFKCDASIKWLVEKGREFKSHVTNFKCQGSGKTLNQLKAEDLKN</sequence>
<dbReference type="SMART" id="SM00369">
    <property type="entry name" value="LRR_TYP"/>
    <property type="match status" value="5"/>
</dbReference>
<organism evidence="5">
    <name type="scientific">Hemiscolopendra marginata</name>
    <dbReference type="NCBI Taxonomy" id="943146"/>
    <lineage>
        <taxon>Eukaryota</taxon>
        <taxon>Metazoa</taxon>
        <taxon>Ecdysozoa</taxon>
        <taxon>Arthropoda</taxon>
        <taxon>Myriapoda</taxon>
        <taxon>Chilopoda</taxon>
        <taxon>Pleurostigmophora</taxon>
        <taxon>Scolopendromorpha</taxon>
        <taxon>Scolopendridae</taxon>
        <taxon>Hemiscolopendra</taxon>
    </lineage>
</organism>
<dbReference type="InterPro" id="IPR032675">
    <property type="entry name" value="LRR_dom_sf"/>
</dbReference>
<proteinExistence type="predicted"/>
<dbReference type="EMBL" id="GHBY01000626">
    <property type="protein sequence ID" value="MUP40803.1"/>
    <property type="molecule type" value="Transcribed_RNA"/>
</dbReference>
<keyword evidence="2 4" id="KW-0732">Signal</keyword>
<evidence type="ECO:0000256" key="4">
    <source>
        <dbReference type="SAM" id="SignalP"/>
    </source>
</evidence>
<dbReference type="AlphaFoldDB" id="A0A646QDU2"/>
<dbReference type="Gene3D" id="3.80.10.10">
    <property type="entry name" value="Ribonuclease Inhibitor"/>
    <property type="match status" value="1"/>
</dbReference>